<dbReference type="SMART" id="SM01121">
    <property type="entry name" value="Dak1_2"/>
    <property type="match status" value="1"/>
</dbReference>
<protein>
    <submittedName>
        <fullName evidence="2">DAK2 domain-containing protein</fullName>
    </submittedName>
</protein>
<reference evidence="3" key="1">
    <citation type="journal article" date="2019" name="Int. J. Syst. Evol. Microbiol.">
        <title>The Global Catalogue of Microorganisms (GCM) 10K type strain sequencing project: providing services to taxonomists for standard genome sequencing and annotation.</title>
        <authorList>
            <consortium name="The Broad Institute Genomics Platform"/>
            <consortium name="The Broad Institute Genome Sequencing Center for Infectious Disease"/>
            <person name="Wu L."/>
            <person name="Ma J."/>
        </authorList>
    </citation>
    <scope>NUCLEOTIDE SEQUENCE [LARGE SCALE GENOMIC DNA]</scope>
    <source>
        <strain evidence="3">KCTC 33576</strain>
    </source>
</reference>
<gene>
    <name evidence="2" type="ORF">ACFSYH_00310</name>
</gene>
<evidence type="ECO:0000313" key="3">
    <source>
        <dbReference type="Proteomes" id="UP001597391"/>
    </source>
</evidence>
<dbReference type="InterPro" id="IPR048394">
    <property type="entry name" value="FakA-like_M"/>
</dbReference>
<dbReference type="InterPro" id="IPR050270">
    <property type="entry name" value="DegV_domain_contain"/>
</dbReference>
<feature type="domain" description="DhaL" evidence="1">
    <location>
        <begin position="14"/>
        <end position="205"/>
    </location>
</feature>
<dbReference type="PANTHER" id="PTHR33434:SF2">
    <property type="entry name" value="FATTY ACID-BINDING PROTEIN TM_1468"/>
    <property type="match status" value="1"/>
</dbReference>
<dbReference type="PROSITE" id="PS51480">
    <property type="entry name" value="DHAL"/>
    <property type="match status" value="1"/>
</dbReference>
<dbReference type="RefSeq" id="WP_377464417.1">
    <property type="nucleotide sequence ID" value="NZ_JBHUOP010000001.1"/>
</dbReference>
<dbReference type="InterPro" id="IPR004007">
    <property type="entry name" value="DhaL_dom"/>
</dbReference>
<dbReference type="Gene3D" id="1.25.40.340">
    <property type="match status" value="1"/>
</dbReference>
<dbReference type="Pfam" id="PF02734">
    <property type="entry name" value="Dak2"/>
    <property type="match status" value="1"/>
</dbReference>
<organism evidence="2 3">
    <name type="scientific">Populibacterium corticicola</name>
    <dbReference type="NCBI Taxonomy" id="1812826"/>
    <lineage>
        <taxon>Bacteria</taxon>
        <taxon>Bacillati</taxon>
        <taxon>Actinomycetota</taxon>
        <taxon>Actinomycetes</taxon>
        <taxon>Micrococcales</taxon>
        <taxon>Jonesiaceae</taxon>
        <taxon>Populibacterium</taxon>
    </lineage>
</organism>
<name>A0ABW5X975_9MICO</name>
<keyword evidence="3" id="KW-1185">Reference proteome</keyword>
<comment type="caution">
    <text evidence="2">The sequence shown here is derived from an EMBL/GenBank/DDBJ whole genome shotgun (WGS) entry which is preliminary data.</text>
</comment>
<dbReference type="InterPro" id="IPR033470">
    <property type="entry name" value="FakA-like_C"/>
</dbReference>
<dbReference type="Pfam" id="PF21645">
    <property type="entry name" value="FakA-like_M"/>
    <property type="match status" value="1"/>
</dbReference>
<dbReference type="PANTHER" id="PTHR33434">
    <property type="entry name" value="DEGV DOMAIN-CONTAINING PROTEIN DR_1986-RELATED"/>
    <property type="match status" value="1"/>
</dbReference>
<accession>A0ABW5X975</accession>
<dbReference type="Proteomes" id="UP001597391">
    <property type="component" value="Unassembled WGS sequence"/>
</dbReference>
<dbReference type="SUPFAM" id="SSF101473">
    <property type="entry name" value="DhaL-like"/>
    <property type="match status" value="1"/>
</dbReference>
<sequence>MQDSSQLVFGLTGSELLGWFDTAVQAFEECHDTLNRANVFPVPDADTGTNMLLTVRGAVHGAREADPRQPALLLARAAYGALTHARGNSGIILAEYLGGLARSVQATAFAEAGTQLAQALGAASSSAYGAVAQPVEGTILSAARAGANGALGVADSSPSEVIAAAITGATEALDRSHLELEVLARAGVLDAGAYGLIVLLSALQQVLSGAPIVRRELGSAVVSESDGSVHADGEFEVMCLIRVPDEALIFDDTVAHTAAFRRVLSQLGESVVVIGGVPDSGVTVWSAHVHTNMPDQAITALESELPGVVLSQVVVRNLERQVAVSDGFGAAVRLVVCASGPLLALDLARAGAVVCVERAQELGVADVERALTEVHGASEEHGGDHETALDAVVIVNSSRLSRELENMSRVVGTVVAIDDAQVVAATSAVLTAWEHEPELAAQRLTEIGQDCVDSLVTMRVEVLDRPRLAPLVNEIAVHERGVPVVTLLTDRDCPPSVIADLTDGLERAHADAEVIVLGSGTLGNGLTASVEWIDD</sequence>
<dbReference type="SMART" id="SM01120">
    <property type="entry name" value="Dak2"/>
    <property type="match status" value="1"/>
</dbReference>
<evidence type="ECO:0000259" key="1">
    <source>
        <dbReference type="PROSITE" id="PS51480"/>
    </source>
</evidence>
<dbReference type="EMBL" id="JBHUOP010000001">
    <property type="protein sequence ID" value="MFD2839016.1"/>
    <property type="molecule type" value="Genomic_DNA"/>
</dbReference>
<proteinExistence type="predicted"/>
<evidence type="ECO:0000313" key="2">
    <source>
        <dbReference type="EMBL" id="MFD2839016.1"/>
    </source>
</evidence>
<dbReference type="InterPro" id="IPR036117">
    <property type="entry name" value="DhaL_dom_sf"/>
</dbReference>